<reference evidence="4" key="1">
    <citation type="journal article" date="2019" name="Int. J. Syst. Evol. Microbiol.">
        <title>The Global Catalogue of Microorganisms (GCM) 10K type strain sequencing project: providing services to taxonomists for standard genome sequencing and annotation.</title>
        <authorList>
            <consortium name="The Broad Institute Genomics Platform"/>
            <consortium name="The Broad Institute Genome Sequencing Center for Infectious Disease"/>
            <person name="Wu L."/>
            <person name="Ma J."/>
        </authorList>
    </citation>
    <scope>NUCLEOTIDE SEQUENCE [LARGE SCALE GENOMIC DNA]</scope>
    <source>
        <strain evidence="4">JCM 16601</strain>
    </source>
</reference>
<comment type="caution">
    <text evidence="3">The sequence shown here is derived from an EMBL/GenBank/DDBJ whole genome shotgun (WGS) entry which is preliminary data.</text>
</comment>
<gene>
    <name evidence="3" type="ORF">GCM10022210_04020</name>
</gene>
<dbReference type="CDD" id="cd03394">
    <property type="entry name" value="PAP2_like_5"/>
    <property type="match status" value="1"/>
</dbReference>
<keyword evidence="4" id="KW-1185">Reference proteome</keyword>
<dbReference type="PANTHER" id="PTHR14969">
    <property type="entry name" value="SPHINGOSINE-1-PHOSPHATE PHOSPHOHYDROLASE"/>
    <property type="match status" value="1"/>
</dbReference>
<evidence type="ECO:0000259" key="2">
    <source>
        <dbReference type="SMART" id="SM00014"/>
    </source>
</evidence>
<dbReference type="PANTHER" id="PTHR14969:SF13">
    <property type="entry name" value="AT30094P"/>
    <property type="match status" value="1"/>
</dbReference>
<sequence length="284" mass="31964">MKKVIYILIICLVAFKAYAQQVPADTGKKKVNIPDTLKKDLFTAPDTVKHLHSKTAALIPPAILVGYGAASFVFHPLRHFDKYIYNEADEHNFSTKKHYEDYFQYGPPVLVYGLNLVGVHGKNTFVDRTLIYVMSQGMLNLATFSLKKVTHRERPNHADYNSFPSGHTGNAFAGAEFMSQELGDNSIVYSIIGYTFATTTGVFRIYHQDHWFSDVVAGAGFGILSTKAAYLLYPYIRNNLFKAGREKEKNKDVPDELKKKQQKSSLLLPSYNNGALGLQFAMEF</sequence>
<dbReference type="Proteomes" id="UP001500742">
    <property type="component" value="Unassembled WGS sequence"/>
</dbReference>
<proteinExistence type="predicted"/>
<dbReference type="SUPFAM" id="SSF48317">
    <property type="entry name" value="Acid phosphatase/Vanadium-dependent haloperoxidase"/>
    <property type="match status" value="1"/>
</dbReference>
<dbReference type="InterPro" id="IPR000326">
    <property type="entry name" value="PAP2/HPO"/>
</dbReference>
<dbReference type="Gene3D" id="1.20.144.10">
    <property type="entry name" value="Phosphatidic acid phosphatase type 2/haloperoxidase"/>
    <property type="match status" value="1"/>
</dbReference>
<evidence type="ECO:0000313" key="3">
    <source>
        <dbReference type="EMBL" id="GAA3959683.1"/>
    </source>
</evidence>
<keyword evidence="1" id="KW-0732">Signal</keyword>
<dbReference type="EMBL" id="BAAAZC010000004">
    <property type="protein sequence ID" value="GAA3959683.1"/>
    <property type="molecule type" value="Genomic_DNA"/>
</dbReference>
<feature type="domain" description="Phosphatidic acid phosphatase type 2/haloperoxidase" evidence="2">
    <location>
        <begin position="129"/>
        <end position="230"/>
    </location>
</feature>
<name>A0ABP7P4V9_9SPHI</name>
<accession>A0ABP7P4V9</accession>
<protein>
    <submittedName>
        <fullName evidence="3">Phosphatase PAP2 family protein</fullName>
    </submittedName>
</protein>
<dbReference type="RefSeq" id="WP_259090637.1">
    <property type="nucleotide sequence ID" value="NZ_BAAAZC010000004.1"/>
</dbReference>
<feature type="chain" id="PRO_5047163299" evidence="1">
    <location>
        <begin position="20"/>
        <end position="284"/>
    </location>
</feature>
<dbReference type="Pfam" id="PF01569">
    <property type="entry name" value="PAP2"/>
    <property type="match status" value="1"/>
</dbReference>
<dbReference type="SMART" id="SM00014">
    <property type="entry name" value="acidPPc"/>
    <property type="match status" value="1"/>
</dbReference>
<dbReference type="InterPro" id="IPR036938">
    <property type="entry name" value="PAP2/HPO_sf"/>
</dbReference>
<organism evidence="3 4">
    <name type="scientific">Mucilaginibacter dorajii</name>
    <dbReference type="NCBI Taxonomy" id="692994"/>
    <lineage>
        <taxon>Bacteria</taxon>
        <taxon>Pseudomonadati</taxon>
        <taxon>Bacteroidota</taxon>
        <taxon>Sphingobacteriia</taxon>
        <taxon>Sphingobacteriales</taxon>
        <taxon>Sphingobacteriaceae</taxon>
        <taxon>Mucilaginibacter</taxon>
    </lineage>
</organism>
<feature type="signal peptide" evidence="1">
    <location>
        <begin position="1"/>
        <end position="19"/>
    </location>
</feature>
<evidence type="ECO:0000256" key="1">
    <source>
        <dbReference type="SAM" id="SignalP"/>
    </source>
</evidence>
<evidence type="ECO:0000313" key="4">
    <source>
        <dbReference type="Proteomes" id="UP001500742"/>
    </source>
</evidence>